<organism evidence="10 11">
    <name type="scientific">SAR86 cluster bacterium</name>
    <dbReference type="NCBI Taxonomy" id="2030880"/>
    <lineage>
        <taxon>Bacteria</taxon>
        <taxon>Pseudomonadati</taxon>
        <taxon>Pseudomonadota</taxon>
        <taxon>Gammaproteobacteria</taxon>
        <taxon>SAR86 cluster</taxon>
    </lineage>
</organism>
<name>A0A2A4XEX9_9GAMM</name>
<dbReference type="AlphaFoldDB" id="A0A2A4XEX9"/>
<dbReference type="InterPro" id="IPR000489">
    <property type="entry name" value="Pterin-binding_dom"/>
</dbReference>
<evidence type="ECO:0000313" key="10">
    <source>
        <dbReference type="EMBL" id="PCI81198.1"/>
    </source>
</evidence>
<sequence length="271" mass="29006">MGIINATPDSFSDGAELQKLGTNSFQLDIDKALSRAEAMVADGATFIDVGGESTRPGAVAVTEQEELDRVIPIIEAIRARLDVCISADTSSPTVMREAINNGAELINDVRALSTPGAIEAMSASKAAVCLMHMQGKPSTMQENASQSSYKSVVEEVFEFLRMRVEHCLDQGIERSRLLIDPGFGFGKTVQHNYLLLKKLARFSELEIPILIGVSRKSMIGDVTGRAIDQRLAGSVAATTFALASGAKIVRTHDVAATMDAIRVNSAYSSAE</sequence>
<reference evidence="11" key="1">
    <citation type="submission" date="2017-08" db="EMBL/GenBank/DDBJ databases">
        <title>A dynamic microbial community with high functional redundancy inhabits the cold, oxic subseafloor aquifer.</title>
        <authorList>
            <person name="Tully B.J."/>
            <person name="Wheat C.G."/>
            <person name="Glazer B.T."/>
            <person name="Huber J.A."/>
        </authorList>
    </citation>
    <scope>NUCLEOTIDE SEQUENCE [LARGE SCALE GENOMIC DNA]</scope>
</reference>
<feature type="domain" description="Pterin-binding" evidence="9">
    <location>
        <begin position="1"/>
        <end position="262"/>
    </location>
</feature>
<dbReference type="Gene3D" id="3.20.20.20">
    <property type="entry name" value="Dihydropteroate synthase-like"/>
    <property type="match status" value="1"/>
</dbReference>
<dbReference type="Pfam" id="PF00809">
    <property type="entry name" value="Pterin_bind"/>
    <property type="match status" value="1"/>
</dbReference>
<evidence type="ECO:0000256" key="3">
    <source>
        <dbReference type="ARBA" id="ARBA00004763"/>
    </source>
</evidence>
<dbReference type="NCBIfam" id="TIGR01496">
    <property type="entry name" value="DHPS"/>
    <property type="match status" value="1"/>
</dbReference>
<protein>
    <recommendedName>
        <fullName evidence="4">dihydropteroate synthase</fullName>
        <ecNumber evidence="4">2.5.1.15</ecNumber>
    </recommendedName>
</protein>
<dbReference type="Proteomes" id="UP000218767">
    <property type="component" value="Unassembled WGS sequence"/>
</dbReference>
<comment type="pathway">
    <text evidence="3">Cofactor biosynthesis; tetrahydrofolate biosynthesis; 7,8-dihydrofolate from 2-amino-4-hydroxy-6-hydroxymethyl-7,8-dihydropteridine diphosphate and 4-aminobenzoate: step 1/2.</text>
</comment>
<comment type="caution">
    <text evidence="10">The sequence shown here is derived from an EMBL/GenBank/DDBJ whole genome shotgun (WGS) entry which is preliminary data.</text>
</comment>
<evidence type="ECO:0000256" key="8">
    <source>
        <dbReference type="ARBA" id="ARBA00022909"/>
    </source>
</evidence>
<dbReference type="InterPro" id="IPR045031">
    <property type="entry name" value="DHP_synth-like"/>
</dbReference>
<dbReference type="PROSITE" id="PS50972">
    <property type="entry name" value="PTERIN_BINDING"/>
    <property type="match status" value="1"/>
</dbReference>
<proteinExistence type="predicted"/>
<keyword evidence="7" id="KW-0460">Magnesium</keyword>
<dbReference type="GO" id="GO:0004156">
    <property type="term" value="F:dihydropteroate synthase activity"/>
    <property type="evidence" value="ECO:0007669"/>
    <property type="project" value="UniProtKB-EC"/>
</dbReference>
<dbReference type="GO" id="GO:0046656">
    <property type="term" value="P:folic acid biosynthetic process"/>
    <property type="evidence" value="ECO:0007669"/>
    <property type="project" value="UniProtKB-KW"/>
</dbReference>
<evidence type="ECO:0000313" key="11">
    <source>
        <dbReference type="Proteomes" id="UP000218767"/>
    </source>
</evidence>
<comment type="catalytic activity">
    <reaction evidence="1">
        <text>(7,8-dihydropterin-6-yl)methyl diphosphate + 4-aminobenzoate = 7,8-dihydropteroate + diphosphate</text>
        <dbReference type="Rhea" id="RHEA:19949"/>
        <dbReference type="ChEBI" id="CHEBI:17836"/>
        <dbReference type="ChEBI" id="CHEBI:17839"/>
        <dbReference type="ChEBI" id="CHEBI:33019"/>
        <dbReference type="ChEBI" id="CHEBI:72950"/>
        <dbReference type="EC" id="2.5.1.15"/>
    </reaction>
</comment>
<dbReference type="EC" id="2.5.1.15" evidence="4"/>
<dbReference type="SUPFAM" id="SSF51717">
    <property type="entry name" value="Dihydropteroate synthetase-like"/>
    <property type="match status" value="1"/>
</dbReference>
<evidence type="ECO:0000256" key="2">
    <source>
        <dbReference type="ARBA" id="ARBA00001946"/>
    </source>
</evidence>
<dbReference type="PANTHER" id="PTHR20941:SF1">
    <property type="entry name" value="FOLIC ACID SYNTHESIS PROTEIN FOL1"/>
    <property type="match status" value="1"/>
</dbReference>
<dbReference type="InterPro" id="IPR011005">
    <property type="entry name" value="Dihydropteroate_synth-like_sf"/>
</dbReference>
<evidence type="ECO:0000259" key="9">
    <source>
        <dbReference type="PROSITE" id="PS50972"/>
    </source>
</evidence>
<dbReference type="CDD" id="cd00739">
    <property type="entry name" value="DHPS"/>
    <property type="match status" value="1"/>
</dbReference>
<evidence type="ECO:0000256" key="5">
    <source>
        <dbReference type="ARBA" id="ARBA00022679"/>
    </source>
</evidence>
<keyword evidence="6" id="KW-0479">Metal-binding</keyword>
<comment type="cofactor">
    <cofactor evidence="2">
        <name>Mg(2+)</name>
        <dbReference type="ChEBI" id="CHEBI:18420"/>
    </cofactor>
</comment>
<dbReference type="EMBL" id="NVUL01000006">
    <property type="protein sequence ID" value="PCI81198.1"/>
    <property type="molecule type" value="Genomic_DNA"/>
</dbReference>
<dbReference type="GO" id="GO:0046654">
    <property type="term" value="P:tetrahydrofolate biosynthetic process"/>
    <property type="evidence" value="ECO:0007669"/>
    <property type="project" value="TreeGrafter"/>
</dbReference>
<dbReference type="InterPro" id="IPR006390">
    <property type="entry name" value="DHP_synth_dom"/>
</dbReference>
<evidence type="ECO:0000256" key="6">
    <source>
        <dbReference type="ARBA" id="ARBA00022723"/>
    </source>
</evidence>
<accession>A0A2A4XEX9</accession>
<evidence type="ECO:0000256" key="4">
    <source>
        <dbReference type="ARBA" id="ARBA00012458"/>
    </source>
</evidence>
<keyword evidence="8" id="KW-0289">Folate biosynthesis</keyword>
<dbReference type="GO" id="GO:0046872">
    <property type="term" value="F:metal ion binding"/>
    <property type="evidence" value="ECO:0007669"/>
    <property type="project" value="UniProtKB-KW"/>
</dbReference>
<gene>
    <name evidence="10" type="primary">folP</name>
    <name evidence="10" type="ORF">COB20_02210</name>
</gene>
<keyword evidence="5" id="KW-0808">Transferase</keyword>
<evidence type="ECO:0000256" key="7">
    <source>
        <dbReference type="ARBA" id="ARBA00022842"/>
    </source>
</evidence>
<dbReference type="PANTHER" id="PTHR20941">
    <property type="entry name" value="FOLATE SYNTHESIS PROTEINS"/>
    <property type="match status" value="1"/>
</dbReference>
<dbReference type="GO" id="GO:0005829">
    <property type="term" value="C:cytosol"/>
    <property type="evidence" value="ECO:0007669"/>
    <property type="project" value="TreeGrafter"/>
</dbReference>
<evidence type="ECO:0000256" key="1">
    <source>
        <dbReference type="ARBA" id="ARBA00000012"/>
    </source>
</evidence>